<dbReference type="KEGG" id="smon:AWR27_14185"/>
<keyword evidence="2" id="KW-1185">Reference proteome</keyword>
<evidence type="ECO:0000313" key="1">
    <source>
        <dbReference type="EMBL" id="AQG80369.1"/>
    </source>
</evidence>
<name>A0A1P9WYB9_9BACT</name>
<accession>A0A1P9WYB9</accession>
<dbReference type="AlphaFoldDB" id="A0A1P9WYB9"/>
<gene>
    <name evidence="1" type="ORF">AWR27_14185</name>
</gene>
<dbReference type="Gene3D" id="2.40.10.10">
    <property type="entry name" value="Trypsin-like serine proteases"/>
    <property type="match status" value="2"/>
</dbReference>
<dbReference type="Proteomes" id="UP000187941">
    <property type="component" value="Chromosome"/>
</dbReference>
<dbReference type="Pfam" id="PF13365">
    <property type="entry name" value="Trypsin_2"/>
    <property type="match status" value="1"/>
</dbReference>
<dbReference type="EMBL" id="CP014263">
    <property type="protein sequence ID" value="AQG80369.1"/>
    <property type="molecule type" value="Genomic_DNA"/>
</dbReference>
<organism evidence="1 2">
    <name type="scientific">Spirosoma montaniterrae</name>
    <dbReference type="NCBI Taxonomy" id="1178516"/>
    <lineage>
        <taxon>Bacteria</taxon>
        <taxon>Pseudomonadati</taxon>
        <taxon>Bacteroidota</taxon>
        <taxon>Cytophagia</taxon>
        <taxon>Cytophagales</taxon>
        <taxon>Cytophagaceae</taxon>
        <taxon>Spirosoma</taxon>
    </lineage>
</organism>
<dbReference type="RefSeq" id="WP_077131797.1">
    <property type="nucleotide sequence ID" value="NZ_CP014263.1"/>
</dbReference>
<dbReference type="OrthoDB" id="9770276at2"/>
<dbReference type="SUPFAM" id="SSF50494">
    <property type="entry name" value="Trypsin-like serine proteases"/>
    <property type="match status" value="1"/>
</dbReference>
<evidence type="ECO:0008006" key="3">
    <source>
        <dbReference type="Google" id="ProtNLM"/>
    </source>
</evidence>
<reference evidence="1 2" key="1">
    <citation type="submission" date="2016-01" db="EMBL/GenBank/DDBJ databases">
        <authorList>
            <person name="Oliw E.H."/>
        </authorList>
    </citation>
    <scope>NUCLEOTIDE SEQUENCE [LARGE SCALE GENOMIC DNA]</scope>
    <source>
        <strain evidence="1 2">DY10</strain>
    </source>
</reference>
<evidence type="ECO:0000313" key="2">
    <source>
        <dbReference type="Proteomes" id="UP000187941"/>
    </source>
</evidence>
<dbReference type="InterPro" id="IPR009003">
    <property type="entry name" value="Peptidase_S1_PA"/>
</dbReference>
<protein>
    <recommendedName>
        <fullName evidence="3">Serine protease</fullName>
    </recommendedName>
</protein>
<sequence length="418" mass="46038">MNTPPNTLPENTPDNPLAHYRRLLKAREHRKVDTESLESLESTEPDLSDTAIHDRLSQTAVDWQQIVRQHLGDASELHQIAQKIVTDADEALRVVRDDDQEALRRKPDILQTLEAIVRTDGSRPTFMVRNGRVDKSTSPLGDWSDSLDASADLLQDAIACVGRINDPQATQGFQGTGFLVANNLIVTNRHVLQVIARKQADRSWQLRPGVNIDFGHEFRARDSVNRRTFRRVVFAGAQFIDGAAIDHNKLDLVLIELEPAAPGQLPRRTLAVDVSTDWPQPELGVYTIGYPATPPNALATASLLEQLFQSTFGCKRLAPGRLMTSEFTAPALAAHDATTLGGNSGSAIVVIGRELSAAGLHYGGRSREPRENWSHVLGRVLDESEGPMIPAGQTPRTLRERLTDFGVEFRDRATSPAV</sequence>
<dbReference type="InterPro" id="IPR043504">
    <property type="entry name" value="Peptidase_S1_PA_chymotrypsin"/>
</dbReference>
<dbReference type="STRING" id="1178516.AWR27_14185"/>
<proteinExistence type="predicted"/>